<proteinExistence type="predicted"/>
<gene>
    <name evidence="1" type="ORF">PsYK624_064960</name>
</gene>
<dbReference type="EMBL" id="BPQB01000016">
    <property type="protein sequence ID" value="GJE90365.1"/>
    <property type="molecule type" value="Genomic_DNA"/>
</dbReference>
<name>A0A9P3G9E7_9APHY</name>
<keyword evidence="2" id="KW-1185">Reference proteome</keyword>
<evidence type="ECO:0000313" key="2">
    <source>
        <dbReference type="Proteomes" id="UP000703269"/>
    </source>
</evidence>
<organism evidence="1 2">
    <name type="scientific">Phanerochaete sordida</name>
    <dbReference type="NCBI Taxonomy" id="48140"/>
    <lineage>
        <taxon>Eukaryota</taxon>
        <taxon>Fungi</taxon>
        <taxon>Dikarya</taxon>
        <taxon>Basidiomycota</taxon>
        <taxon>Agaricomycotina</taxon>
        <taxon>Agaricomycetes</taxon>
        <taxon>Polyporales</taxon>
        <taxon>Phanerochaetaceae</taxon>
        <taxon>Phanerochaete</taxon>
    </lineage>
</organism>
<comment type="caution">
    <text evidence="1">The sequence shown here is derived from an EMBL/GenBank/DDBJ whole genome shotgun (WGS) entry which is preliminary data.</text>
</comment>
<dbReference type="Proteomes" id="UP000703269">
    <property type="component" value="Unassembled WGS sequence"/>
</dbReference>
<accession>A0A9P3G9E7</accession>
<protein>
    <submittedName>
        <fullName evidence="1">Uncharacterized protein</fullName>
    </submittedName>
</protein>
<evidence type="ECO:0000313" key="1">
    <source>
        <dbReference type="EMBL" id="GJE90365.1"/>
    </source>
</evidence>
<sequence>MGAREGTVRDLERPRERPPRACEARAEWLASVALGDIPAVPRQHSLWRIYCPSTSKESLHCVPLLRARAHALL</sequence>
<reference evidence="1 2" key="1">
    <citation type="submission" date="2021-08" db="EMBL/GenBank/DDBJ databases">
        <title>Draft Genome Sequence of Phanerochaete sordida strain YK-624.</title>
        <authorList>
            <person name="Mori T."/>
            <person name="Dohra H."/>
            <person name="Suzuki T."/>
            <person name="Kawagishi H."/>
            <person name="Hirai H."/>
        </authorList>
    </citation>
    <scope>NUCLEOTIDE SEQUENCE [LARGE SCALE GENOMIC DNA]</scope>
    <source>
        <strain evidence="1 2">YK-624</strain>
    </source>
</reference>
<dbReference type="AlphaFoldDB" id="A0A9P3G9E7"/>